<accession>A0A2U1TXC0</accession>
<organism evidence="1 2">
    <name type="scientific">Brenneria corticis</name>
    <dbReference type="NCBI Taxonomy" id="2173106"/>
    <lineage>
        <taxon>Bacteria</taxon>
        <taxon>Pseudomonadati</taxon>
        <taxon>Pseudomonadota</taxon>
        <taxon>Gammaproteobacteria</taxon>
        <taxon>Enterobacterales</taxon>
        <taxon>Pectobacteriaceae</taxon>
        <taxon>Brenneria</taxon>
    </lineage>
</organism>
<name>A0A2U1TXC0_9GAMM</name>
<gene>
    <name evidence="1" type="ORF">DDT56_14195</name>
</gene>
<dbReference type="Proteomes" id="UP000296159">
    <property type="component" value="Unassembled WGS sequence"/>
</dbReference>
<dbReference type="EMBL" id="QDKH01000015">
    <property type="protein sequence ID" value="PWC14056.1"/>
    <property type="molecule type" value="Genomic_DNA"/>
</dbReference>
<reference evidence="1 2" key="1">
    <citation type="submission" date="2018-04" db="EMBL/GenBank/DDBJ databases">
        <title>Brenneria corticis sp.nov.</title>
        <authorList>
            <person name="Li Y."/>
        </authorList>
    </citation>
    <scope>NUCLEOTIDE SEQUENCE [LARGE SCALE GENOMIC DNA]</scope>
    <source>
        <strain evidence="1 2">CFCC 11842</strain>
    </source>
</reference>
<proteinExistence type="predicted"/>
<comment type="caution">
    <text evidence="1">The sequence shown here is derived from an EMBL/GenBank/DDBJ whole genome shotgun (WGS) entry which is preliminary data.</text>
</comment>
<evidence type="ECO:0000313" key="1">
    <source>
        <dbReference type="EMBL" id="PWC14056.1"/>
    </source>
</evidence>
<keyword evidence="2" id="KW-1185">Reference proteome</keyword>
<dbReference type="AlphaFoldDB" id="A0A2U1TXC0"/>
<protein>
    <submittedName>
        <fullName evidence="1">Uncharacterized protein</fullName>
    </submittedName>
</protein>
<sequence length="65" mass="7407">MHLLVGINVKIGVLHYGPGDMIAFFANLADHWIFDAMNTRMGQAKERKIAIDNKTMAIKKIYSMR</sequence>
<evidence type="ECO:0000313" key="2">
    <source>
        <dbReference type="Proteomes" id="UP000296159"/>
    </source>
</evidence>